<evidence type="ECO:0000313" key="12">
    <source>
        <dbReference type="Proteomes" id="UP000050509"/>
    </source>
</evidence>
<dbReference type="GO" id="GO:1903806">
    <property type="term" value="P:L-isoleucine import across plasma membrane"/>
    <property type="evidence" value="ECO:0007669"/>
    <property type="project" value="TreeGrafter"/>
</dbReference>
<dbReference type="GO" id="GO:0015190">
    <property type="term" value="F:L-leucine transmembrane transporter activity"/>
    <property type="evidence" value="ECO:0007669"/>
    <property type="project" value="TreeGrafter"/>
</dbReference>
<evidence type="ECO:0000256" key="8">
    <source>
        <dbReference type="ARBA" id="ARBA00023136"/>
    </source>
</evidence>
<keyword evidence="2" id="KW-0813">Transport</keyword>
<feature type="non-terminal residue" evidence="11">
    <location>
        <position position="141"/>
    </location>
</feature>
<dbReference type="GO" id="GO:0042941">
    <property type="term" value="P:D-alanine transmembrane transport"/>
    <property type="evidence" value="ECO:0007669"/>
    <property type="project" value="TreeGrafter"/>
</dbReference>
<feature type="transmembrane region" description="Helical" evidence="10">
    <location>
        <begin position="71"/>
        <end position="91"/>
    </location>
</feature>
<comment type="subcellular location">
    <subcellularLocation>
        <location evidence="1">Cell membrane</location>
        <topology evidence="1">Multi-pass membrane protein</topology>
    </subcellularLocation>
</comment>
<keyword evidence="5 10" id="KW-0812">Transmembrane</keyword>
<dbReference type="PANTHER" id="PTHR11795">
    <property type="entry name" value="BRANCHED-CHAIN AMINO ACID TRANSPORT SYSTEM PERMEASE PROTEIN LIVH"/>
    <property type="match status" value="1"/>
</dbReference>
<evidence type="ECO:0000256" key="9">
    <source>
        <dbReference type="ARBA" id="ARBA00037998"/>
    </source>
</evidence>
<dbReference type="GO" id="GO:0005304">
    <property type="term" value="F:L-valine transmembrane transporter activity"/>
    <property type="evidence" value="ECO:0007669"/>
    <property type="project" value="TreeGrafter"/>
</dbReference>
<evidence type="ECO:0000256" key="3">
    <source>
        <dbReference type="ARBA" id="ARBA00022475"/>
    </source>
</evidence>
<evidence type="ECO:0000256" key="7">
    <source>
        <dbReference type="ARBA" id="ARBA00022989"/>
    </source>
</evidence>
<protein>
    <recommendedName>
        <fullName evidence="13">Branched-chain amino acid ABC transporter permease</fullName>
    </recommendedName>
</protein>
<dbReference type="GO" id="GO:0015188">
    <property type="term" value="F:L-isoleucine transmembrane transporter activity"/>
    <property type="evidence" value="ECO:0007669"/>
    <property type="project" value="TreeGrafter"/>
</dbReference>
<sequence>MNCGTTSCAEIMLQILAIGLSNGAVIALNAIGVTLVYGAVRMLNFAYGDLFALTTVLVVVVVRGLDLIPGMAALPLLGGLALALVASMAFGSALNVAVERVAFRPFRGGSRLAPLIATVGLSFMLYEAALLWRTSDKSVPG</sequence>
<evidence type="ECO:0000256" key="1">
    <source>
        <dbReference type="ARBA" id="ARBA00004651"/>
    </source>
</evidence>
<feature type="transmembrane region" description="Helical" evidence="10">
    <location>
        <begin position="12"/>
        <end position="38"/>
    </location>
</feature>
<evidence type="ECO:0000256" key="10">
    <source>
        <dbReference type="SAM" id="Phobius"/>
    </source>
</evidence>
<dbReference type="EMBL" id="LJCR01002923">
    <property type="protein sequence ID" value="KPV48125.1"/>
    <property type="molecule type" value="Genomic_DNA"/>
</dbReference>
<name>A0A0N8PQU8_9CHLR</name>
<evidence type="ECO:0000256" key="5">
    <source>
        <dbReference type="ARBA" id="ARBA00022692"/>
    </source>
</evidence>
<reference evidence="11 12" key="1">
    <citation type="submission" date="2015-09" db="EMBL/GenBank/DDBJ databases">
        <title>Draft genome sequence of Kouleothrix aurantiaca JCM 19913.</title>
        <authorList>
            <person name="Hemp J."/>
        </authorList>
    </citation>
    <scope>NUCLEOTIDE SEQUENCE [LARGE SCALE GENOMIC DNA]</scope>
    <source>
        <strain evidence="11 12">COM-B</strain>
    </source>
</reference>
<dbReference type="GO" id="GO:0015808">
    <property type="term" value="P:L-alanine transport"/>
    <property type="evidence" value="ECO:0007669"/>
    <property type="project" value="TreeGrafter"/>
</dbReference>
<feature type="transmembrane region" description="Helical" evidence="10">
    <location>
        <begin position="112"/>
        <end position="132"/>
    </location>
</feature>
<keyword evidence="3" id="KW-1003">Cell membrane</keyword>
<keyword evidence="4" id="KW-0997">Cell inner membrane</keyword>
<proteinExistence type="inferred from homology"/>
<dbReference type="Pfam" id="PF02653">
    <property type="entry name" value="BPD_transp_2"/>
    <property type="match status" value="1"/>
</dbReference>
<evidence type="ECO:0000313" key="11">
    <source>
        <dbReference type="EMBL" id="KPV48125.1"/>
    </source>
</evidence>
<dbReference type="GO" id="GO:0015192">
    <property type="term" value="F:L-phenylalanine transmembrane transporter activity"/>
    <property type="evidence" value="ECO:0007669"/>
    <property type="project" value="TreeGrafter"/>
</dbReference>
<keyword evidence="6" id="KW-0029">Amino-acid transport</keyword>
<comment type="caution">
    <text evidence="11">The sequence shown here is derived from an EMBL/GenBank/DDBJ whole genome shotgun (WGS) entry which is preliminary data.</text>
</comment>
<feature type="transmembrane region" description="Helical" evidence="10">
    <location>
        <begin position="45"/>
        <end position="65"/>
    </location>
</feature>
<evidence type="ECO:0000256" key="4">
    <source>
        <dbReference type="ARBA" id="ARBA00022519"/>
    </source>
</evidence>
<keyword evidence="8 10" id="KW-0472">Membrane</keyword>
<dbReference type="PANTHER" id="PTHR11795:SF371">
    <property type="entry name" value="HIGH-AFFINITY BRANCHED-CHAIN AMINO ACID TRANSPORT SYSTEM PERMEASE PROTEIN LIVH"/>
    <property type="match status" value="1"/>
</dbReference>
<keyword evidence="7 10" id="KW-1133">Transmembrane helix</keyword>
<accession>A0A0N8PQU8</accession>
<dbReference type="Proteomes" id="UP000050509">
    <property type="component" value="Unassembled WGS sequence"/>
</dbReference>
<dbReference type="AlphaFoldDB" id="A0A0N8PQU8"/>
<dbReference type="GO" id="GO:0005886">
    <property type="term" value="C:plasma membrane"/>
    <property type="evidence" value="ECO:0007669"/>
    <property type="project" value="UniProtKB-SubCell"/>
</dbReference>
<gene>
    <name evidence="11" type="ORF">SE17_39740</name>
</gene>
<evidence type="ECO:0000256" key="6">
    <source>
        <dbReference type="ARBA" id="ARBA00022970"/>
    </source>
</evidence>
<evidence type="ECO:0000256" key="2">
    <source>
        <dbReference type="ARBA" id="ARBA00022448"/>
    </source>
</evidence>
<evidence type="ECO:0008006" key="13">
    <source>
        <dbReference type="Google" id="ProtNLM"/>
    </source>
</evidence>
<comment type="similarity">
    <text evidence="9">Belongs to the binding-protein-dependent transport system permease family. LivHM subfamily.</text>
</comment>
<organism evidence="11 12">
    <name type="scientific">Kouleothrix aurantiaca</name>
    <dbReference type="NCBI Taxonomy" id="186479"/>
    <lineage>
        <taxon>Bacteria</taxon>
        <taxon>Bacillati</taxon>
        <taxon>Chloroflexota</taxon>
        <taxon>Chloroflexia</taxon>
        <taxon>Chloroflexales</taxon>
        <taxon>Roseiflexineae</taxon>
        <taxon>Roseiflexaceae</taxon>
        <taxon>Kouleothrix</taxon>
    </lineage>
</organism>
<dbReference type="InterPro" id="IPR001851">
    <property type="entry name" value="ABC_transp_permease"/>
</dbReference>
<keyword evidence="12" id="KW-1185">Reference proteome</keyword>
<dbReference type="InterPro" id="IPR052157">
    <property type="entry name" value="BCAA_transport_permease"/>
</dbReference>